<keyword evidence="3" id="KW-1185">Reference proteome</keyword>
<keyword evidence="1" id="KW-0732">Signal</keyword>
<reference evidence="2" key="1">
    <citation type="submission" date="2021-07" db="EMBL/GenBank/DDBJ databases">
        <title>Neiella marina sp. nov., isolated from the intestinal content of sea cucumber Apostichopus japonicus.</title>
        <authorList>
            <person name="Bai X."/>
        </authorList>
    </citation>
    <scope>NUCLEOTIDE SEQUENCE</scope>
    <source>
        <strain evidence="2">126</strain>
    </source>
</reference>
<proteinExistence type="predicted"/>
<feature type="signal peptide" evidence="1">
    <location>
        <begin position="1"/>
        <end position="21"/>
    </location>
</feature>
<dbReference type="RefSeq" id="WP_220104075.1">
    <property type="nucleotide sequence ID" value="NZ_JAHZSS010000010.1"/>
</dbReference>
<dbReference type="EMBL" id="JAHZSS010000010">
    <property type="protein sequence ID" value="MBW8191392.1"/>
    <property type="molecule type" value="Genomic_DNA"/>
</dbReference>
<gene>
    <name evidence="2" type="ORF">K0504_10110</name>
</gene>
<evidence type="ECO:0000313" key="3">
    <source>
        <dbReference type="Proteomes" id="UP001166251"/>
    </source>
</evidence>
<protein>
    <submittedName>
        <fullName evidence="2">Uncharacterized protein</fullName>
    </submittedName>
</protein>
<sequence length="204" mass="23040">MKHLFITILALGAFMSWSAQASDDGRYSAFLNQIKPLYVISNVEHAILRSDSDPMDNVRIRFDIKFDYTKKTNFSVWQSALKMLTGNEYEVVNPLFDDCVEIFNATSPDCVAMMLPDHSNRAYSAWTAGAGDSLLGVQIKAKGHSYLIPLTLQDPILLYQSSMEFTMKLPKSSLKTTDLDIQLVSAQWPEHPSKEGRALRFLRP</sequence>
<feature type="chain" id="PRO_5046859137" evidence="1">
    <location>
        <begin position="22"/>
        <end position="204"/>
    </location>
</feature>
<evidence type="ECO:0000313" key="2">
    <source>
        <dbReference type="EMBL" id="MBW8191392.1"/>
    </source>
</evidence>
<name>A0ABS7EIC4_9GAMM</name>
<accession>A0ABS7EIC4</accession>
<comment type="caution">
    <text evidence="2">The sequence shown here is derived from an EMBL/GenBank/DDBJ whole genome shotgun (WGS) entry which is preliminary data.</text>
</comment>
<evidence type="ECO:0000256" key="1">
    <source>
        <dbReference type="SAM" id="SignalP"/>
    </source>
</evidence>
<organism evidence="2 3">
    <name type="scientific">Neiella holothuriorum</name>
    <dbReference type="NCBI Taxonomy" id="2870530"/>
    <lineage>
        <taxon>Bacteria</taxon>
        <taxon>Pseudomonadati</taxon>
        <taxon>Pseudomonadota</taxon>
        <taxon>Gammaproteobacteria</taxon>
        <taxon>Alteromonadales</taxon>
        <taxon>Echinimonadaceae</taxon>
        <taxon>Neiella</taxon>
    </lineage>
</organism>
<dbReference type="Proteomes" id="UP001166251">
    <property type="component" value="Unassembled WGS sequence"/>
</dbReference>